<feature type="transmembrane region" description="Helical" evidence="6">
    <location>
        <begin position="33"/>
        <end position="50"/>
    </location>
</feature>
<feature type="transmembrane region" description="Helical" evidence="6">
    <location>
        <begin position="345"/>
        <end position="362"/>
    </location>
</feature>
<feature type="transmembrane region" description="Helical" evidence="6">
    <location>
        <begin position="416"/>
        <end position="434"/>
    </location>
</feature>
<dbReference type="Pfam" id="PF03553">
    <property type="entry name" value="Na_H_antiporter"/>
    <property type="match status" value="1"/>
</dbReference>
<evidence type="ECO:0000313" key="10">
    <source>
        <dbReference type="Proteomes" id="UP000630923"/>
    </source>
</evidence>
<dbReference type="PANTHER" id="PTHR43478:SF1">
    <property type="entry name" value="NA+_H+ ANTIPORTER NHAC-LIKE C-TERMINAL DOMAIN-CONTAINING PROTEIN"/>
    <property type="match status" value="1"/>
</dbReference>
<feature type="transmembrane region" description="Helical" evidence="6">
    <location>
        <begin position="97"/>
        <end position="124"/>
    </location>
</feature>
<evidence type="ECO:0000256" key="6">
    <source>
        <dbReference type="SAM" id="Phobius"/>
    </source>
</evidence>
<dbReference type="PANTHER" id="PTHR43478">
    <property type="entry name" value="NA+/H+ ANTIPORTER-RELATED"/>
    <property type="match status" value="1"/>
</dbReference>
<dbReference type="Proteomes" id="UP000630923">
    <property type="component" value="Unassembled WGS sequence"/>
</dbReference>
<accession>A0A919AK57</accession>
<evidence type="ECO:0000259" key="8">
    <source>
        <dbReference type="Pfam" id="PF03553"/>
    </source>
</evidence>
<keyword evidence="2" id="KW-1003">Cell membrane</keyword>
<feature type="chain" id="PRO_5037226436" evidence="7">
    <location>
        <begin position="24"/>
        <end position="567"/>
    </location>
</feature>
<keyword evidence="4 6" id="KW-1133">Transmembrane helix</keyword>
<reference evidence="9" key="1">
    <citation type="journal article" date="2014" name="Int. J. Syst. Evol. Microbiol.">
        <title>Complete genome sequence of Corynebacterium casei LMG S-19264T (=DSM 44701T), isolated from a smear-ripened cheese.</title>
        <authorList>
            <consortium name="US DOE Joint Genome Institute (JGI-PGF)"/>
            <person name="Walter F."/>
            <person name="Albersmeier A."/>
            <person name="Kalinowski J."/>
            <person name="Ruckert C."/>
        </authorList>
    </citation>
    <scope>NUCLEOTIDE SEQUENCE</scope>
    <source>
        <strain evidence="9">KCTC 42590</strain>
    </source>
</reference>
<feature type="transmembrane region" description="Helical" evidence="6">
    <location>
        <begin position="218"/>
        <end position="244"/>
    </location>
</feature>
<evidence type="ECO:0000256" key="2">
    <source>
        <dbReference type="ARBA" id="ARBA00022475"/>
    </source>
</evidence>
<feature type="transmembrane region" description="Helical" evidence="6">
    <location>
        <begin position="539"/>
        <end position="557"/>
    </location>
</feature>
<evidence type="ECO:0000256" key="1">
    <source>
        <dbReference type="ARBA" id="ARBA00004651"/>
    </source>
</evidence>
<feature type="domain" description="Na+/H+ antiporter NhaC-like C-terminal" evidence="8">
    <location>
        <begin position="189"/>
        <end position="529"/>
    </location>
</feature>
<comment type="caution">
    <text evidence="9">The sequence shown here is derived from an EMBL/GenBank/DDBJ whole genome shotgun (WGS) entry which is preliminary data.</text>
</comment>
<dbReference type="InterPro" id="IPR018461">
    <property type="entry name" value="Na/H_Antiport_NhaC-like_C"/>
</dbReference>
<feature type="transmembrane region" description="Helical" evidence="6">
    <location>
        <begin position="374"/>
        <end position="396"/>
    </location>
</feature>
<keyword evidence="10" id="KW-1185">Reference proteome</keyword>
<keyword evidence="5 6" id="KW-0472">Membrane</keyword>
<keyword evidence="3 6" id="KW-0812">Transmembrane</keyword>
<dbReference type="EMBL" id="BNCI01000001">
    <property type="protein sequence ID" value="GHF12071.1"/>
    <property type="molecule type" value="Genomic_DNA"/>
</dbReference>
<dbReference type="AlphaFoldDB" id="A0A919AK57"/>
<organism evidence="9 10">
    <name type="scientific">Kordiimonas sediminis</name>
    <dbReference type="NCBI Taxonomy" id="1735581"/>
    <lineage>
        <taxon>Bacteria</taxon>
        <taxon>Pseudomonadati</taxon>
        <taxon>Pseudomonadota</taxon>
        <taxon>Alphaproteobacteria</taxon>
        <taxon>Kordiimonadales</taxon>
        <taxon>Kordiimonadaceae</taxon>
        <taxon>Kordiimonas</taxon>
    </lineage>
</organism>
<dbReference type="GO" id="GO:0005886">
    <property type="term" value="C:plasma membrane"/>
    <property type="evidence" value="ECO:0007669"/>
    <property type="project" value="UniProtKB-SubCell"/>
</dbReference>
<evidence type="ECO:0000256" key="4">
    <source>
        <dbReference type="ARBA" id="ARBA00022989"/>
    </source>
</evidence>
<gene>
    <name evidence="9" type="ORF">GCM10017044_02450</name>
</gene>
<feature type="transmembrane region" description="Helical" evidence="6">
    <location>
        <begin position="57"/>
        <end position="77"/>
    </location>
</feature>
<feature type="transmembrane region" description="Helical" evidence="6">
    <location>
        <begin position="305"/>
        <end position="325"/>
    </location>
</feature>
<feature type="signal peptide" evidence="7">
    <location>
        <begin position="1"/>
        <end position="23"/>
    </location>
</feature>
<evidence type="ECO:0000256" key="3">
    <source>
        <dbReference type="ARBA" id="ARBA00022692"/>
    </source>
</evidence>
<proteinExistence type="predicted"/>
<comment type="subcellular location">
    <subcellularLocation>
        <location evidence="1">Cell membrane</location>
        <topology evidence="1">Multi-pass membrane protein</topology>
    </subcellularLocation>
</comment>
<name>A0A919AK57_9PROT</name>
<feature type="transmembrane region" description="Helical" evidence="6">
    <location>
        <begin position="441"/>
        <end position="458"/>
    </location>
</feature>
<evidence type="ECO:0000256" key="7">
    <source>
        <dbReference type="SAM" id="SignalP"/>
    </source>
</evidence>
<feature type="transmembrane region" description="Helical" evidence="6">
    <location>
        <begin position="177"/>
        <end position="198"/>
    </location>
</feature>
<keyword evidence="7" id="KW-0732">Signal</keyword>
<feature type="transmembrane region" description="Helical" evidence="6">
    <location>
        <begin position="515"/>
        <end position="533"/>
    </location>
</feature>
<evidence type="ECO:0000313" key="9">
    <source>
        <dbReference type="EMBL" id="GHF12071.1"/>
    </source>
</evidence>
<evidence type="ECO:0000256" key="5">
    <source>
        <dbReference type="ARBA" id="ARBA00023136"/>
    </source>
</evidence>
<reference evidence="9" key="2">
    <citation type="submission" date="2020-09" db="EMBL/GenBank/DDBJ databases">
        <authorList>
            <person name="Sun Q."/>
            <person name="Kim S."/>
        </authorList>
    </citation>
    <scope>NUCLEOTIDE SEQUENCE</scope>
    <source>
        <strain evidence="9">KCTC 42590</strain>
    </source>
</reference>
<protein>
    <submittedName>
        <fullName evidence="9">Sodium:proton antiporter</fullName>
    </submittedName>
</protein>
<dbReference type="RefSeq" id="WP_191249742.1">
    <property type="nucleotide sequence ID" value="NZ_BNCI01000001.1"/>
</dbReference>
<sequence>MVSKRKMLGALVTVSIFSSIALAADGGGSSDPTILSIFPPAIAIITAFLFRQVIPALFLGLWSGAWIVSGLTLEGLGSSLFRTIDTYAVTALADADHVAIIIFSLTIGGMVGVISNNGGMLGVVEKVARWATNRRKAQLGSAFMGLAIFFDDYTNTLVVGNTMRPLTDRLKVSREKLAYIVDSTAAPVASISLISVWIGYEVGLIDQAIENISGLESAYLIFLNTLAYSFYPILAILFVLMISFTGRDFGPMLRAEQRAVDAPDTADDMLDSLSDADDVTPLERKGIPDSLSGSDTVSMELPSRAINAVLPILVVIVTVFAGLIITGEGETIREILGTADSYKSLLWASLLGSIVAVALTVVQRLLNLEEAFDAWLEGMTSVAPAIVILALSWSLAEITSELRTADYLIALLAEDLPMEVLPMLTFIIAGLTALGTGSSWGTMAVLMPLVVPLAWAIIGGGDAPHPENMAVVYSAISCVLAGAVWGDHCSPISDTTILSSMASGCNHVEHVRTQLPYALLVGAVAILLGTLPAGFGIPWYVGLGVGAVTLWGILMLFGRRSMKKNAV</sequence>